<evidence type="ECO:0000256" key="1">
    <source>
        <dbReference type="ARBA" id="ARBA00023015"/>
    </source>
</evidence>
<sequence>VDLDNPAFFENVAHRVPWKSIDEISTQYQVLVEDLEMIESGIYQIPKYETDDEDNQDESQVRNEKESPSQEPKKTCNGHKRRRGFHGQKNTINFLMLLT</sequence>
<protein>
    <submittedName>
        <fullName evidence="5">Uncharacterized protein</fullName>
    </submittedName>
</protein>
<comment type="caution">
    <text evidence="5">The sequence shown here is derived from an EMBL/GenBank/DDBJ whole genome shotgun (WGS) entry which is preliminary data.</text>
</comment>
<dbReference type="InterPro" id="IPR044636">
    <property type="entry name" value="RADIALIS-like"/>
</dbReference>
<feature type="compositionally biased region" description="Basic residues" evidence="4">
    <location>
        <begin position="76"/>
        <end position="86"/>
    </location>
</feature>
<keyword evidence="6" id="KW-1185">Reference proteome</keyword>
<feature type="region of interest" description="Disordered" evidence="4">
    <location>
        <begin position="46"/>
        <end position="87"/>
    </location>
</feature>
<gene>
    <name evidence="5" type="ORF">OLEA9_A037292</name>
</gene>
<keyword evidence="3" id="KW-0539">Nucleus</keyword>
<evidence type="ECO:0000313" key="5">
    <source>
        <dbReference type="EMBL" id="CAA3032047.1"/>
    </source>
</evidence>
<dbReference type="GO" id="GO:0003700">
    <property type="term" value="F:DNA-binding transcription factor activity"/>
    <property type="evidence" value="ECO:0007669"/>
    <property type="project" value="InterPro"/>
</dbReference>
<dbReference type="EMBL" id="CACTIH010009519">
    <property type="protein sequence ID" value="CAA3032047.1"/>
    <property type="molecule type" value="Genomic_DNA"/>
</dbReference>
<evidence type="ECO:0000313" key="6">
    <source>
        <dbReference type="Proteomes" id="UP000594638"/>
    </source>
</evidence>
<name>A0A8S0VKE3_OLEEU</name>
<accession>A0A8S0VKE3</accession>
<evidence type="ECO:0000256" key="4">
    <source>
        <dbReference type="SAM" id="MobiDB-lite"/>
    </source>
</evidence>
<dbReference type="Gramene" id="OE9A037292T1">
    <property type="protein sequence ID" value="OE9A037292C1"/>
    <property type="gene ID" value="OE9A037292"/>
</dbReference>
<dbReference type="PANTHER" id="PTHR43952:SF75">
    <property type="entry name" value="PROTEIN RADIALIS-LIKE 6"/>
    <property type="match status" value="1"/>
</dbReference>
<organism evidence="5 6">
    <name type="scientific">Olea europaea subsp. europaea</name>
    <dbReference type="NCBI Taxonomy" id="158383"/>
    <lineage>
        <taxon>Eukaryota</taxon>
        <taxon>Viridiplantae</taxon>
        <taxon>Streptophyta</taxon>
        <taxon>Embryophyta</taxon>
        <taxon>Tracheophyta</taxon>
        <taxon>Spermatophyta</taxon>
        <taxon>Magnoliopsida</taxon>
        <taxon>eudicotyledons</taxon>
        <taxon>Gunneridae</taxon>
        <taxon>Pentapetalae</taxon>
        <taxon>asterids</taxon>
        <taxon>lamiids</taxon>
        <taxon>Lamiales</taxon>
        <taxon>Oleaceae</taxon>
        <taxon>Oleeae</taxon>
        <taxon>Olea</taxon>
    </lineage>
</organism>
<dbReference type="AlphaFoldDB" id="A0A8S0VKE3"/>
<keyword evidence="1" id="KW-0805">Transcription regulation</keyword>
<reference evidence="5 6" key="1">
    <citation type="submission" date="2019-12" db="EMBL/GenBank/DDBJ databases">
        <authorList>
            <person name="Alioto T."/>
            <person name="Alioto T."/>
            <person name="Gomez Garrido J."/>
        </authorList>
    </citation>
    <scope>NUCLEOTIDE SEQUENCE [LARGE SCALE GENOMIC DNA]</scope>
</reference>
<evidence type="ECO:0000256" key="2">
    <source>
        <dbReference type="ARBA" id="ARBA00023163"/>
    </source>
</evidence>
<evidence type="ECO:0000256" key="3">
    <source>
        <dbReference type="ARBA" id="ARBA00023242"/>
    </source>
</evidence>
<feature type="non-terminal residue" evidence="5">
    <location>
        <position position="1"/>
    </location>
</feature>
<proteinExistence type="predicted"/>
<dbReference type="PANTHER" id="PTHR43952">
    <property type="entry name" value="MYB FAMILY TRANSCRIPTION FACTOR-RELATED"/>
    <property type="match status" value="1"/>
</dbReference>
<keyword evidence="2" id="KW-0804">Transcription</keyword>
<feature type="compositionally biased region" description="Basic and acidic residues" evidence="4">
    <location>
        <begin position="59"/>
        <end position="74"/>
    </location>
</feature>
<dbReference type="OrthoDB" id="118550at2759"/>
<dbReference type="Proteomes" id="UP000594638">
    <property type="component" value="Unassembled WGS sequence"/>
</dbReference>